<evidence type="ECO:0000256" key="1">
    <source>
        <dbReference type="SAM" id="MobiDB-lite"/>
    </source>
</evidence>
<dbReference type="Proteomes" id="UP001314229">
    <property type="component" value="Unassembled WGS sequence"/>
</dbReference>
<feature type="compositionally biased region" description="Polar residues" evidence="1">
    <location>
        <begin position="317"/>
        <end position="335"/>
    </location>
</feature>
<keyword evidence="3" id="KW-1185">Reference proteome</keyword>
<protein>
    <submittedName>
        <fullName evidence="2">Uncharacterized protein LOC121907198 isoform X4</fullName>
    </submittedName>
</protein>
<evidence type="ECO:0000313" key="2">
    <source>
        <dbReference type="EMBL" id="CAK6954855.1"/>
    </source>
</evidence>
<organism evidence="2 3">
    <name type="scientific">Scomber scombrus</name>
    <name type="common">Atlantic mackerel</name>
    <name type="synonym">Scomber vernalis</name>
    <dbReference type="NCBI Taxonomy" id="13677"/>
    <lineage>
        <taxon>Eukaryota</taxon>
        <taxon>Metazoa</taxon>
        <taxon>Chordata</taxon>
        <taxon>Craniata</taxon>
        <taxon>Vertebrata</taxon>
        <taxon>Euteleostomi</taxon>
        <taxon>Actinopterygii</taxon>
        <taxon>Neopterygii</taxon>
        <taxon>Teleostei</taxon>
        <taxon>Neoteleostei</taxon>
        <taxon>Acanthomorphata</taxon>
        <taxon>Pelagiaria</taxon>
        <taxon>Scombriformes</taxon>
        <taxon>Scombridae</taxon>
        <taxon>Scomber</taxon>
    </lineage>
</organism>
<reference evidence="2 3" key="1">
    <citation type="submission" date="2024-01" db="EMBL/GenBank/DDBJ databases">
        <authorList>
            <person name="Alioto T."/>
            <person name="Alioto T."/>
            <person name="Gomez Garrido J."/>
        </authorList>
    </citation>
    <scope>NUCLEOTIDE SEQUENCE [LARGE SCALE GENOMIC DNA]</scope>
</reference>
<sequence>MVLLLCWNYFFLRAGKKPDKRTAVKLGSYWMLLQHRDASVHFTPYSFTNYYQGLSTSSQAPSLGVQDTGVDATSPLPSVPVLIASGAPSTSSSSPRPAELRKSFCSTMVHVDRLNESSHQETELNSTTALKSLENTEKDLNRSRTVVNESCLMELFKRSDLQNDLDNVTGTAELSAPGADDSCDKEVYISEILQMSQMSELLLECDEEELEPWQKQTSQVHWKDEDDVGEMSIDQTDCKLDPESLQMTTTPPKLKAESPQPVLFNSQGFIVASPQLTSNTEFIGSPVNSLPIVTAGQQQLFCKVSPAAVTPEAHGVVQTSEEQQIRNNPLSLSSV</sequence>
<gene>
    <name evidence="2" type="ORF">FSCOSCO3_A030120</name>
</gene>
<dbReference type="AlphaFoldDB" id="A0AAV1N5R7"/>
<dbReference type="EMBL" id="CAWUFR010000019">
    <property type="protein sequence ID" value="CAK6954855.1"/>
    <property type="molecule type" value="Genomic_DNA"/>
</dbReference>
<comment type="caution">
    <text evidence="2">The sequence shown here is derived from an EMBL/GenBank/DDBJ whole genome shotgun (WGS) entry which is preliminary data.</text>
</comment>
<name>A0AAV1N5R7_SCOSC</name>
<feature type="region of interest" description="Disordered" evidence="1">
    <location>
        <begin position="314"/>
        <end position="335"/>
    </location>
</feature>
<evidence type="ECO:0000313" key="3">
    <source>
        <dbReference type="Proteomes" id="UP001314229"/>
    </source>
</evidence>
<proteinExistence type="predicted"/>
<accession>A0AAV1N5R7</accession>